<dbReference type="InterPro" id="IPR050314">
    <property type="entry name" value="Glycosyl_Hydrlase_18"/>
</dbReference>
<dbReference type="Gene3D" id="3.20.20.80">
    <property type="entry name" value="Glycosidases"/>
    <property type="match status" value="1"/>
</dbReference>
<evidence type="ECO:0000259" key="1">
    <source>
        <dbReference type="PROSITE" id="PS51910"/>
    </source>
</evidence>
<dbReference type="InterPro" id="IPR001223">
    <property type="entry name" value="Glyco_hydro18_cat"/>
</dbReference>
<dbReference type="Pfam" id="PF00704">
    <property type="entry name" value="Glyco_hydro_18"/>
    <property type="match status" value="1"/>
</dbReference>
<proteinExistence type="predicted"/>
<dbReference type="InterPro" id="IPR029070">
    <property type="entry name" value="Chitinase_insertion_sf"/>
</dbReference>
<dbReference type="Proteomes" id="UP001497497">
    <property type="component" value="Unassembled WGS sequence"/>
</dbReference>
<name>A0AAV2HJK5_LYMST</name>
<accession>A0AAV2HJK5</accession>
<dbReference type="GO" id="GO:0006032">
    <property type="term" value="P:chitin catabolic process"/>
    <property type="evidence" value="ECO:0007669"/>
    <property type="project" value="TreeGrafter"/>
</dbReference>
<dbReference type="EMBL" id="CAXITT010000164">
    <property type="protein sequence ID" value="CAL1534210.1"/>
    <property type="molecule type" value="Genomic_DNA"/>
</dbReference>
<keyword evidence="3" id="KW-1185">Reference proteome</keyword>
<feature type="non-terminal residue" evidence="2">
    <location>
        <position position="1"/>
    </location>
</feature>
<sequence>SKETGLLDYGEICSNIARDGWTRVWLQDRGVPIAYGNSSDGWQWVGYDDPQSLSEKAAFIRRQGLAGAAFWSLEHDDF</sequence>
<reference evidence="2 3" key="1">
    <citation type="submission" date="2024-04" db="EMBL/GenBank/DDBJ databases">
        <authorList>
            <consortium name="Genoscope - CEA"/>
            <person name="William W."/>
        </authorList>
    </citation>
    <scope>NUCLEOTIDE SEQUENCE [LARGE SCALE GENOMIC DNA]</scope>
</reference>
<dbReference type="PANTHER" id="PTHR11177">
    <property type="entry name" value="CHITINASE"/>
    <property type="match status" value="1"/>
</dbReference>
<dbReference type="AlphaFoldDB" id="A0AAV2HJK5"/>
<dbReference type="GO" id="GO:0005975">
    <property type="term" value="P:carbohydrate metabolic process"/>
    <property type="evidence" value="ECO:0007669"/>
    <property type="project" value="InterPro"/>
</dbReference>
<dbReference type="GO" id="GO:0005576">
    <property type="term" value="C:extracellular region"/>
    <property type="evidence" value="ECO:0007669"/>
    <property type="project" value="TreeGrafter"/>
</dbReference>
<dbReference type="SUPFAM" id="SSF51445">
    <property type="entry name" value="(Trans)glycosidases"/>
    <property type="match status" value="1"/>
</dbReference>
<dbReference type="GO" id="GO:0008061">
    <property type="term" value="F:chitin binding"/>
    <property type="evidence" value="ECO:0007669"/>
    <property type="project" value="TreeGrafter"/>
</dbReference>
<organism evidence="2 3">
    <name type="scientific">Lymnaea stagnalis</name>
    <name type="common">Great pond snail</name>
    <name type="synonym">Helix stagnalis</name>
    <dbReference type="NCBI Taxonomy" id="6523"/>
    <lineage>
        <taxon>Eukaryota</taxon>
        <taxon>Metazoa</taxon>
        <taxon>Spiralia</taxon>
        <taxon>Lophotrochozoa</taxon>
        <taxon>Mollusca</taxon>
        <taxon>Gastropoda</taxon>
        <taxon>Heterobranchia</taxon>
        <taxon>Euthyneura</taxon>
        <taxon>Panpulmonata</taxon>
        <taxon>Hygrophila</taxon>
        <taxon>Lymnaeoidea</taxon>
        <taxon>Lymnaeidae</taxon>
        <taxon>Lymnaea</taxon>
    </lineage>
</organism>
<protein>
    <recommendedName>
        <fullName evidence="1">GH18 domain-containing protein</fullName>
    </recommendedName>
</protein>
<dbReference type="SUPFAM" id="SSF54556">
    <property type="entry name" value="Chitinase insertion domain"/>
    <property type="match status" value="1"/>
</dbReference>
<evidence type="ECO:0000313" key="3">
    <source>
        <dbReference type="Proteomes" id="UP001497497"/>
    </source>
</evidence>
<feature type="non-terminal residue" evidence="2">
    <location>
        <position position="78"/>
    </location>
</feature>
<dbReference type="PROSITE" id="PS51910">
    <property type="entry name" value="GH18_2"/>
    <property type="match status" value="1"/>
</dbReference>
<dbReference type="Gene3D" id="3.10.50.10">
    <property type="match status" value="1"/>
</dbReference>
<dbReference type="InterPro" id="IPR017853">
    <property type="entry name" value="GH"/>
</dbReference>
<dbReference type="PANTHER" id="PTHR11177:SF317">
    <property type="entry name" value="CHITINASE 12-RELATED"/>
    <property type="match status" value="1"/>
</dbReference>
<comment type="caution">
    <text evidence="2">The sequence shown here is derived from an EMBL/GenBank/DDBJ whole genome shotgun (WGS) entry which is preliminary data.</text>
</comment>
<feature type="domain" description="GH18" evidence="1">
    <location>
        <begin position="1"/>
        <end position="78"/>
    </location>
</feature>
<dbReference type="GO" id="GO:0004568">
    <property type="term" value="F:chitinase activity"/>
    <property type="evidence" value="ECO:0007669"/>
    <property type="project" value="TreeGrafter"/>
</dbReference>
<evidence type="ECO:0000313" key="2">
    <source>
        <dbReference type="EMBL" id="CAL1534210.1"/>
    </source>
</evidence>
<gene>
    <name evidence="2" type="ORF">GSLYS_00008170001</name>
</gene>